<keyword evidence="3" id="KW-1185">Reference proteome</keyword>
<dbReference type="GO" id="GO:0006506">
    <property type="term" value="P:GPI anchor biosynthetic process"/>
    <property type="evidence" value="ECO:0007669"/>
    <property type="project" value="InterPro"/>
</dbReference>
<keyword evidence="1" id="KW-0472">Membrane</keyword>
<dbReference type="OrthoDB" id="70250at2759"/>
<gene>
    <name evidence="2" type="ORF">CYBJADRAFT_160328</name>
</gene>
<protein>
    <submittedName>
        <fullName evidence="2">Gpi1-domain-containing protein</fullName>
    </submittedName>
</protein>
<dbReference type="OMA" id="IMEFRIM"/>
<dbReference type="GO" id="GO:0005783">
    <property type="term" value="C:endoplasmic reticulum"/>
    <property type="evidence" value="ECO:0007669"/>
    <property type="project" value="TreeGrafter"/>
</dbReference>
<dbReference type="GeneID" id="30987921"/>
<dbReference type="STRING" id="983966.A0A1E4SA08"/>
<evidence type="ECO:0000313" key="2">
    <source>
        <dbReference type="EMBL" id="ODV76356.1"/>
    </source>
</evidence>
<evidence type="ECO:0000256" key="1">
    <source>
        <dbReference type="SAM" id="Phobius"/>
    </source>
</evidence>
<feature type="transmembrane region" description="Helical" evidence="1">
    <location>
        <begin position="488"/>
        <end position="510"/>
    </location>
</feature>
<dbReference type="Pfam" id="PF05024">
    <property type="entry name" value="Gpi1"/>
    <property type="match status" value="1"/>
</dbReference>
<dbReference type="GO" id="GO:0016020">
    <property type="term" value="C:membrane"/>
    <property type="evidence" value="ECO:0007669"/>
    <property type="project" value="InterPro"/>
</dbReference>
<dbReference type="AlphaFoldDB" id="A0A1E4SA08"/>
<feature type="transmembrane region" description="Helical" evidence="1">
    <location>
        <begin position="236"/>
        <end position="255"/>
    </location>
</feature>
<sequence length="618" mass="71469">MEGSYKRERAKACRTKANRLTLPFADWRTNTSSIHRILCVYVNHSSVVVVNVITYNKVVELVDTRVLRLEANGSVSLNCRETDVSIVGYFGDAPAKNGSQHWKEFFLDDKGLIACRDSMIVSFEPPLPRSMQLYTASPIELYLSQSLNEKTSPYVDMVRTHGHKRAFTPQDLHFTQSVETLNRCWIKRTLLLTQIPQMQQTWLDDSICRQLRQKISQIPYMIFRIMAKMLKPLSITYLYTLIAARHISLWLIYIMNMKMPSNLPRLIDISATAQQIDLRLQQFSYLPIQYLHTSRQMESHKTKLLPKDQFAEYIRLYNTLWLVINDVTLGYVVSSFLNENKNQIVNVFDKYVVSKVLYSDLNSILMWLMDAPGGIKLNNELSAFLSDFFRWIIEFWKMALIDRLRPNYSTVIRIISVSSLFGATFGIAVFSDMLSILTFHIYYFYLASAKIYHGQLSAIRSLFRLFCGQKKNVLRHRVDSNDYTLDQQLLGTLIFTVLSFLLPTVLIFYLTFTITAVVILLITGLLEMTMSLLNHFPLFILLSRVKDYKRVPGGVACSSLNGYIHLRIKPIALTDMFAPFRNVLQKLQESYLSAPVITGLLVGRPVYVQRNKFYKLLK</sequence>
<evidence type="ECO:0000313" key="3">
    <source>
        <dbReference type="Proteomes" id="UP000094389"/>
    </source>
</evidence>
<dbReference type="RefSeq" id="XP_020073395.1">
    <property type="nucleotide sequence ID" value="XM_020213525.1"/>
</dbReference>
<name>A0A1E4SA08_CYBJN</name>
<dbReference type="InterPro" id="IPR007720">
    <property type="entry name" value="PigQ/GPI1"/>
</dbReference>
<dbReference type="PANTHER" id="PTHR21329:SF3">
    <property type="entry name" value="PHOSPHATIDYLINOSITOL N-ACETYLGLUCOSAMINYLTRANSFERASE SUBUNIT Q"/>
    <property type="match status" value="1"/>
</dbReference>
<dbReference type="Proteomes" id="UP000094389">
    <property type="component" value="Unassembled WGS sequence"/>
</dbReference>
<keyword evidence="1" id="KW-0812">Transmembrane</keyword>
<dbReference type="EMBL" id="KV453925">
    <property type="protein sequence ID" value="ODV76356.1"/>
    <property type="molecule type" value="Genomic_DNA"/>
</dbReference>
<accession>A0A1E4SA08</accession>
<proteinExistence type="predicted"/>
<dbReference type="PANTHER" id="PTHR21329">
    <property type="entry name" value="PHOSPHATIDYLINOSITOL N-ACETYLGLUCOSAMINYLTRANSFERASE SUBUNIT Q-RELATED"/>
    <property type="match status" value="1"/>
</dbReference>
<organism evidence="2 3">
    <name type="scientific">Cyberlindnera jadinii (strain ATCC 18201 / CBS 1600 / BCRC 20928 / JCM 3617 / NBRC 0987 / NRRL Y-1542)</name>
    <name type="common">Torula yeast</name>
    <name type="synonym">Candida utilis</name>
    <dbReference type="NCBI Taxonomy" id="983966"/>
    <lineage>
        <taxon>Eukaryota</taxon>
        <taxon>Fungi</taxon>
        <taxon>Dikarya</taxon>
        <taxon>Ascomycota</taxon>
        <taxon>Saccharomycotina</taxon>
        <taxon>Saccharomycetes</taxon>
        <taxon>Phaffomycetales</taxon>
        <taxon>Phaffomycetaceae</taxon>
        <taxon>Cyberlindnera</taxon>
    </lineage>
</organism>
<feature type="transmembrane region" description="Helical" evidence="1">
    <location>
        <begin position="411"/>
        <end position="430"/>
    </location>
</feature>
<keyword evidence="1" id="KW-1133">Transmembrane helix</keyword>
<reference evidence="2 3" key="1">
    <citation type="journal article" date="2016" name="Proc. Natl. Acad. Sci. U.S.A.">
        <title>Comparative genomics of biotechnologically important yeasts.</title>
        <authorList>
            <person name="Riley R."/>
            <person name="Haridas S."/>
            <person name="Wolfe K.H."/>
            <person name="Lopes M.R."/>
            <person name="Hittinger C.T."/>
            <person name="Goeker M."/>
            <person name="Salamov A.A."/>
            <person name="Wisecaver J.H."/>
            <person name="Long T.M."/>
            <person name="Calvey C.H."/>
            <person name="Aerts A.L."/>
            <person name="Barry K.W."/>
            <person name="Choi C."/>
            <person name="Clum A."/>
            <person name="Coughlan A.Y."/>
            <person name="Deshpande S."/>
            <person name="Douglass A.P."/>
            <person name="Hanson S.J."/>
            <person name="Klenk H.-P."/>
            <person name="LaButti K.M."/>
            <person name="Lapidus A."/>
            <person name="Lindquist E.A."/>
            <person name="Lipzen A.M."/>
            <person name="Meier-Kolthoff J.P."/>
            <person name="Ohm R.A."/>
            <person name="Otillar R.P."/>
            <person name="Pangilinan J.L."/>
            <person name="Peng Y."/>
            <person name="Rokas A."/>
            <person name="Rosa C.A."/>
            <person name="Scheuner C."/>
            <person name="Sibirny A.A."/>
            <person name="Slot J.C."/>
            <person name="Stielow J.B."/>
            <person name="Sun H."/>
            <person name="Kurtzman C.P."/>
            <person name="Blackwell M."/>
            <person name="Grigoriev I.V."/>
            <person name="Jeffries T.W."/>
        </authorList>
    </citation>
    <scope>NUCLEOTIDE SEQUENCE [LARGE SCALE GENOMIC DNA]</scope>
    <source>
        <strain evidence="3">ATCC 18201 / CBS 1600 / BCRC 20928 / JCM 3617 / NBRC 0987 / NRRL Y-1542</strain>
    </source>
</reference>
<feature type="transmembrane region" description="Helical" evidence="1">
    <location>
        <begin position="516"/>
        <end position="542"/>
    </location>
</feature>